<accession>A0AAV1RUL1</accession>
<organism evidence="2 3">
    <name type="scientific">Dovyalis caffra</name>
    <dbReference type="NCBI Taxonomy" id="77055"/>
    <lineage>
        <taxon>Eukaryota</taxon>
        <taxon>Viridiplantae</taxon>
        <taxon>Streptophyta</taxon>
        <taxon>Embryophyta</taxon>
        <taxon>Tracheophyta</taxon>
        <taxon>Spermatophyta</taxon>
        <taxon>Magnoliopsida</taxon>
        <taxon>eudicotyledons</taxon>
        <taxon>Gunneridae</taxon>
        <taxon>Pentapetalae</taxon>
        <taxon>rosids</taxon>
        <taxon>fabids</taxon>
        <taxon>Malpighiales</taxon>
        <taxon>Salicaceae</taxon>
        <taxon>Flacourtieae</taxon>
        <taxon>Dovyalis</taxon>
    </lineage>
</organism>
<proteinExistence type="predicted"/>
<evidence type="ECO:0000313" key="3">
    <source>
        <dbReference type="Proteomes" id="UP001314170"/>
    </source>
</evidence>
<feature type="region of interest" description="Disordered" evidence="1">
    <location>
        <begin position="23"/>
        <end position="42"/>
    </location>
</feature>
<comment type="caution">
    <text evidence="2">The sequence shown here is derived from an EMBL/GenBank/DDBJ whole genome shotgun (WGS) entry which is preliminary data.</text>
</comment>
<evidence type="ECO:0000256" key="1">
    <source>
        <dbReference type="SAM" id="MobiDB-lite"/>
    </source>
</evidence>
<name>A0AAV1RUL1_9ROSI</name>
<protein>
    <submittedName>
        <fullName evidence="2">Uncharacterized protein</fullName>
    </submittedName>
</protein>
<reference evidence="2 3" key="1">
    <citation type="submission" date="2024-01" db="EMBL/GenBank/DDBJ databases">
        <authorList>
            <person name="Waweru B."/>
        </authorList>
    </citation>
    <scope>NUCLEOTIDE SEQUENCE [LARGE SCALE GENOMIC DNA]</scope>
</reference>
<keyword evidence="3" id="KW-1185">Reference proteome</keyword>
<evidence type="ECO:0000313" key="2">
    <source>
        <dbReference type="EMBL" id="CAK7340395.1"/>
    </source>
</evidence>
<dbReference type="AlphaFoldDB" id="A0AAV1RUL1"/>
<feature type="non-terminal residue" evidence="2">
    <location>
        <position position="1"/>
    </location>
</feature>
<dbReference type="Proteomes" id="UP001314170">
    <property type="component" value="Unassembled WGS sequence"/>
</dbReference>
<gene>
    <name evidence="2" type="ORF">DCAF_LOCUS15477</name>
</gene>
<dbReference type="EMBL" id="CAWUPB010001159">
    <property type="protein sequence ID" value="CAK7340395.1"/>
    <property type="molecule type" value="Genomic_DNA"/>
</dbReference>
<sequence>QEEDIDTKIRDEQERLNPNALLPYDHTLENTPSGGREPLGRHSTCRAIRIACSSSIRHLSQKNE</sequence>